<dbReference type="EMBL" id="MFZF01000028">
    <property type="protein sequence ID" value="OGK15575.1"/>
    <property type="molecule type" value="Genomic_DNA"/>
</dbReference>
<dbReference type="Proteomes" id="UP000178372">
    <property type="component" value="Unassembled WGS sequence"/>
</dbReference>
<protein>
    <submittedName>
        <fullName evidence="1">Uncharacterized protein</fullName>
    </submittedName>
</protein>
<name>A0A1F7G9Z9_9BACT</name>
<reference evidence="1 2" key="1">
    <citation type="journal article" date="2016" name="Nat. Commun.">
        <title>Thousands of microbial genomes shed light on interconnected biogeochemical processes in an aquifer system.</title>
        <authorList>
            <person name="Anantharaman K."/>
            <person name="Brown C.T."/>
            <person name="Hug L.A."/>
            <person name="Sharon I."/>
            <person name="Castelle C.J."/>
            <person name="Probst A.J."/>
            <person name="Thomas B.C."/>
            <person name="Singh A."/>
            <person name="Wilkins M.J."/>
            <person name="Karaoz U."/>
            <person name="Brodie E.L."/>
            <person name="Williams K.H."/>
            <person name="Hubbard S.S."/>
            <person name="Banfield J.F."/>
        </authorList>
    </citation>
    <scope>NUCLEOTIDE SEQUENCE [LARGE SCALE GENOMIC DNA]</scope>
</reference>
<organism evidence="1 2">
    <name type="scientific">Candidatus Roizmanbacteria bacterium RIFCSPHIGHO2_01_FULL_39_12b</name>
    <dbReference type="NCBI Taxonomy" id="1802030"/>
    <lineage>
        <taxon>Bacteria</taxon>
        <taxon>Candidatus Roizmaniibacteriota</taxon>
    </lineage>
</organism>
<evidence type="ECO:0000313" key="2">
    <source>
        <dbReference type="Proteomes" id="UP000178372"/>
    </source>
</evidence>
<accession>A0A1F7G9Z9</accession>
<sequence>MKEEFENIFSILKNGSQEEVKVAKKKLDKLWHGDSESFKKHAPIALKQLGEFDVIQNPKNQEAFISGLNLFFLALSDEHFKKLKDFVLKVICHQNGHVREQMRKTADWMYISLSSRIHPFVWPRGKKLTQKQIEEQEEAKKEFAEYLSDIESLMEKYYERSYGRVKYVSSLKPSVYKSLQLLLSDLTRGNLHKNLHTPPPVILAKREEIEKELSVLIKKTKSDITLDEIQDIIYEETDFEDLNDIIRAFDMGSPYELQNIIETLNEAWNYFPHRVLNGLCPAEIAHQSKQAKLLN</sequence>
<gene>
    <name evidence="1" type="ORF">A2690_02015</name>
</gene>
<comment type="caution">
    <text evidence="1">The sequence shown here is derived from an EMBL/GenBank/DDBJ whole genome shotgun (WGS) entry which is preliminary data.</text>
</comment>
<proteinExistence type="predicted"/>
<dbReference type="AlphaFoldDB" id="A0A1F7G9Z9"/>
<evidence type="ECO:0000313" key="1">
    <source>
        <dbReference type="EMBL" id="OGK15575.1"/>
    </source>
</evidence>